<evidence type="ECO:0000259" key="8">
    <source>
        <dbReference type="Pfam" id="PF06808"/>
    </source>
</evidence>
<comment type="subunit">
    <text evidence="7">The complex comprises the extracytoplasmic solute receptor protein and the two transmembrane proteins.</text>
</comment>
<dbReference type="PANTHER" id="PTHR33362">
    <property type="entry name" value="SIALIC ACID TRAP TRANSPORTER PERMEASE PROTEIN SIAT-RELATED"/>
    <property type="match status" value="1"/>
</dbReference>
<dbReference type="AlphaFoldDB" id="A0A1H8TYL3"/>
<feature type="transmembrane region" description="Helical" evidence="7">
    <location>
        <begin position="324"/>
        <end position="342"/>
    </location>
</feature>
<protein>
    <recommendedName>
        <fullName evidence="7">TRAP transporter large permease protein</fullName>
    </recommendedName>
</protein>
<dbReference type="EMBL" id="FOEG01000005">
    <property type="protein sequence ID" value="SEO95906.1"/>
    <property type="molecule type" value="Genomic_DNA"/>
</dbReference>
<evidence type="ECO:0000256" key="7">
    <source>
        <dbReference type="RuleBase" id="RU369079"/>
    </source>
</evidence>
<keyword evidence="6 7" id="KW-0472">Membrane</keyword>
<evidence type="ECO:0000256" key="2">
    <source>
        <dbReference type="ARBA" id="ARBA00022475"/>
    </source>
</evidence>
<feature type="transmembrane region" description="Helical" evidence="7">
    <location>
        <begin position="224"/>
        <end position="247"/>
    </location>
</feature>
<reference evidence="9 10" key="1">
    <citation type="submission" date="2016-10" db="EMBL/GenBank/DDBJ databases">
        <authorList>
            <person name="de Groot N.N."/>
        </authorList>
    </citation>
    <scope>NUCLEOTIDE SEQUENCE [LARGE SCALE GENOMIC DNA]</scope>
    <source>
        <strain evidence="9 10">CGMCC 1.6291</strain>
    </source>
</reference>
<keyword evidence="10" id="KW-1185">Reference proteome</keyword>
<keyword evidence="5 7" id="KW-1133">Transmembrane helix</keyword>
<evidence type="ECO:0000256" key="1">
    <source>
        <dbReference type="ARBA" id="ARBA00004429"/>
    </source>
</evidence>
<comment type="similarity">
    <text evidence="7">Belongs to the TRAP transporter large permease family.</text>
</comment>
<feature type="transmembrane region" description="Helical" evidence="7">
    <location>
        <begin position="115"/>
        <end position="132"/>
    </location>
</feature>
<keyword evidence="3 7" id="KW-0997">Cell inner membrane</keyword>
<dbReference type="RefSeq" id="WP_091644587.1">
    <property type="nucleotide sequence ID" value="NZ_FOEG01000005.1"/>
</dbReference>
<dbReference type="GO" id="GO:0005886">
    <property type="term" value="C:plasma membrane"/>
    <property type="evidence" value="ECO:0007669"/>
    <property type="project" value="UniProtKB-SubCell"/>
</dbReference>
<gene>
    <name evidence="9" type="ORF">SAMN04488052_10525</name>
</gene>
<dbReference type="GO" id="GO:0022857">
    <property type="term" value="F:transmembrane transporter activity"/>
    <property type="evidence" value="ECO:0007669"/>
    <property type="project" value="UniProtKB-UniRule"/>
</dbReference>
<feature type="transmembrane region" description="Helical" evidence="7">
    <location>
        <begin position="52"/>
        <end position="74"/>
    </location>
</feature>
<feature type="transmembrane region" description="Helical" evidence="7">
    <location>
        <begin position="86"/>
        <end position="109"/>
    </location>
</feature>
<dbReference type="STRING" id="406100.SAMN04488052_10525"/>
<evidence type="ECO:0000313" key="9">
    <source>
        <dbReference type="EMBL" id="SEO95906.1"/>
    </source>
</evidence>
<feature type="transmembrane region" description="Helical" evidence="7">
    <location>
        <begin position="253"/>
        <end position="272"/>
    </location>
</feature>
<feature type="domain" description="TRAP C4-dicarboxylate transport system permease DctM subunit" evidence="8">
    <location>
        <begin position="11"/>
        <end position="431"/>
    </location>
</feature>
<dbReference type="Proteomes" id="UP000199657">
    <property type="component" value="Unassembled WGS sequence"/>
</dbReference>
<evidence type="ECO:0000256" key="5">
    <source>
        <dbReference type="ARBA" id="ARBA00022989"/>
    </source>
</evidence>
<dbReference type="InterPro" id="IPR004681">
    <property type="entry name" value="TRAP_DctM"/>
</dbReference>
<proteinExistence type="inferred from homology"/>
<accession>A0A1H8TYL3</accession>
<dbReference type="NCBIfam" id="TIGR00786">
    <property type="entry name" value="dctM"/>
    <property type="match status" value="1"/>
</dbReference>
<evidence type="ECO:0000313" key="10">
    <source>
        <dbReference type="Proteomes" id="UP000199657"/>
    </source>
</evidence>
<comment type="subcellular location">
    <subcellularLocation>
        <location evidence="1 7">Cell inner membrane</location>
        <topology evidence="1 7">Multi-pass membrane protein</topology>
    </subcellularLocation>
</comment>
<keyword evidence="4 7" id="KW-0812">Transmembrane</keyword>
<sequence>MPLEYYAAGMIIAFFVLVLTGMPVGFAVAGVGFLFGFIGFDGWLFELLPSRIYGVITNYTLLAIPLFVFMGVMLERSRIAERMLDVIGHLCGRLPGGMALAVILVGVLLGASTGIVGAAIVTLTLMALPTLIRRGYNTPIACGTICAAGTLGQIIPPSLVLLVLADIMNISVGSLFAAALVPGLLLAVLYLVYLLGLAYFYAADVPAIAEEERAAVGKLQLAKDVATTVVPPLLLVFAVLGSIIGGVAAPTEAASVGAVGALLLTLVSGRLSLPVLSETLTTSVRISCMIFFVLIASQVFALAFRGLDGEFLIQDMFEFVPGGVYATLIFMLVLIFLLGFFLEWIQISYIAVPLFLPFLTQAGGDFSMVWVAILIAMNLQTSFLTPPFGWSLLFMKGVAPPGVTTRDIYRGAVPFVIIQILAVALLFAFPGLVLWLPEAIGW</sequence>
<feature type="transmembrane region" description="Helical" evidence="7">
    <location>
        <begin position="176"/>
        <end position="203"/>
    </location>
</feature>
<feature type="transmembrane region" description="Helical" evidence="7">
    <location>
        <begin position="411"/>
        <end position="436"/>
    </location>
</feature>
<feature type="transmembrane region" description="Helical" evidence="7">
    <location>
        <begin position="12"/>
        <end position="40"/>
    </location>
</feature>
<name>A0A1H8TYL3_9GAMM</name>
<evidence type="ECO:0000256" key="6">
    <source>
        <dbReference type="ARBA" id="ARBA00023136"/>
    </source>
</evidence>
<dbReference type="InterPro" id="IPR010656">
    <property type="entry name" value="DctM"/>
</dbReference>
<feature type="transmembrane region" description="Helical" evidence="7">
    <location>
        <begin position="284"/>
        <end position="304"/>
    </location>
</feature>
<dbReference type="OrthoDB" id="9796052at2"/>
<organism evidence="9 10">
    <name type="scientific">Aquisalimonas asiatica</name>
    <dbReference type="NCBI Taxonomy" id="406100"/>
    <lineage>
        <taxon>Bacteria</taxon>
        <taxon>Pseudomonadati</taxon>
        <taxon>Pseudomonadota</taxon>
        <taxon>Gammaproteobacteria</taxon>
        <taxon>Chromatiales</taxon>
        <taxon>Ectothiorhodospiraceae</taxon>
        <taxon>Aquisalimonas</taxon>
    </lineage>
</organism>
<dbReference type="PANTHER" id="PTHR33362:SF7">
    <property type="entry name" value="SLL1103 PROTEIN"/>
    <property type="match status" value="1"/>
</dbReference>
<feature type="transmembrane region" description="Helical" evidence="7">
    <location>
        <begin position="354"/>
        <end position="377"/>
    </location>
</feature>
<keyword evidence="2" id="KW-1003">Cell membrane</keyword>
<dbReference type="Pfam" id="PF06808">
    <property type="entry name" value="DctM"/>
    <property type="match status" value="1"/>
</dbReference>
<keyword evidence="7" id="KW-0813">Transport</keyword>
<evidence type="ECO:0000256" key="4">
    <source>
        <dbReference type="ARBA" id="ARBA00022692"/>
    </source>
</evidence>
<feature type="transmembrane region" description="Helical" evidence="7">
    <location>
        <begin position="144"/>
        <end position="164"/>
    </location>
</feature>
<comment type="function">
    <text evidence="7">Part of the tripartite ATP-independent periplasmic (TRAP) transport system.</text>
</comment>
<evidence type="ECO:0000256" key="3">
    <source>
        <dbReference type="ARBA" id="ARBA00022519"/>
    </source>
</evidence>